<keyword evidence="3" id="KW-1185">Reference proteome</keyword>
<feature type="domain" description="IrrE N-terminal-like" evidence="1">
    <location>
        <begin position="56"/>
        <end position="148"/>
    </location>
</feature>
<reference evidence="3" key="1">
    <citation type="submission" date="2014-03" db="EMBL/GenBank/DDBJ databases">
        <authorList>
            <person name="Urmite Genomes U."/>
        </authorList>
    </citation>
    <scope>NUCLEOTIDE SEQUENCE [LARGE SCALE GENOMIC DNA]</scope>
    <source>
        <strain evidence="3">HD-03</strain>
    </source>
</reference>
<reference evidence="2 3" key="2">
    <citation type="submission" date="2014-05" db="EMBL/GenBank/DDBJ databases">
        <title>Draft genome sequence of Halobacillus karajensis HK-03.</title>
        <authorList>
            <person name="Khelaifia S."/>
            <person name="Croce O."/>
            <person name="Lagier J.C."/>
            <person name="Raoult D."/>
        </authorList>
    </citation>
    <scope>NUCLEOTIDE SEQUENCE [LARGE SCALE GENOMIC DNA]</scope>
    <source>
        <strain evidence="2 3">HD-03</strain>
    </source>
</reference>
<sequence>MKFPYYTTTALEDIVSQWYIQHEFFHPEDLNIKDIGWENEISLQFRPIQASYIRIGNIKSIVVDSRLPNVVQREQFFHELCHALRHAGCQSMMPKGFYELQERDAKHFTLYAALPSHMIQDYSLHNPNIIEQWSKDFKIPSYLCAERLEQIKRRIVPNITT</sequence>
<organism evidence="2 3">
    <name type="scientific">Halobacillus karajensis</name>
    <dbReference type="NCBI Taxonomy" id="195088"/>
    <lineage>
        <taxon>Bacteria</taxon>
        <taxon>Bacillati</taxon>
        <taxon>Bacillota</taxon>
        <taxon>Bacilli</taxon>
        <taxon>Bacillales</taxon>
        <taxon>Bacillaceae</taxon>
        <taxon>Halobacillus</taxon>
    </lineage>
</organism>
<evidence type="ECO:0000313" key="3">
    <source>
        <dbReference type="Proteomes" id="UP000028868"/>
    </source>
</evidence>
<evidence type="ECO:0000313" key="2">
    <source>
        <dbReference type="EMBL" id="CDQ23587.1"/>
    </source>
</evidence>
<dbReference type="RefSeq" id="WP_035507886.1">
    <property type="nucleotide sequence ID" value="NZ_CCDH010000002.1"/>
</dbReference>
<dbReference type="InterPro" id="IPR010359">
    <property type="entry name" value="IrrE_HExxH"/>
</dbReference>
<comment type="caution">
    <text evidence="2">The sequence shown here is derived from an EMBL/GenBank/DDBJ whole genome shotgun (WGS) entry which is preliminary data.</text>
</comment>
<proteinExistence type="predicted"/>
<accession>A0A059NZF7</accession>
<dbReference type="Pfam" id="PF06114">
    <property type="entry name" value="Peptidase_M78"/>
    <property type="match status" value="1"/>
</dbReference>
<gene>
    <name evidence="2" type="ORF">BN983_01829</name>
</gene>
<protein>
    <recommendedName>
        <fullName evidence="1">IrrE N-terminal-like domain-containing protein</fullName>
    </recommendedName>
</protein>
<dbReference type="EMBL" id="CCDI010000002">
    <property type="protein sequence ID" value="CDQ23587.1"/>
    <property type="molecule type" value="Genomic_DNA"/>
</dbReference>
<evidence type="ECO:0000259" key="1">
    <source>
        <dbReference type="Pfam" id="PF06114"/>
    </source>
</evidence>
<dbReference type="AlphaFoldDB" id="A0A059NZF7"/>
<dbReference type="Proteomes" id="UP000028868">
    <property type="component" value="Unassembled WGS sequence"/>
</dbReference>
<name>A0A059NZF7_9BACI</name>